<keyword evidence="9 18" id="KW-0963">Cytoplasm</keyword>
<comment type="cofactor">
    <cofactor evidence="2 18">
        <name>NAD(+)</name>
        <dbReference type="ChEBI" id="CHEBI:57540"/>
    </cofactor>
</comment>
<feature type="binding site" evidence="18">
    <location>
        <position position="151"/>
    </location>
    <ligand>
        <name>NAD(+)</name>
        <dbReference type="ChEBI" id="CHEBI:57540"/>
    </ligand>
</feature>
<comment type="caution">
    <text evidence="21">The sequence shown here is derived from an EMBL/GenBank/DDBJ whole genome shotgun (WGS) entry which is preliminary data.</text>
</comment>
<proteinExistence type="inferred from homology"/>
<accession>A0ABT5IZR7</accession>
<evidence type="ECO:0000256" key="16">
    <source>
        <dbReference type="ARBA" id="ARBA00023239"/>
    </source>
</evidence>
<evidence type="ECO:0000256" key="6">
    <source>
        <dbReference type="ARBA" id="ARBA00005412"/>
    </source>
</evidence>
<evidence type="ECO:0000256" key="15">
    <source>
        <dbReference type="ARBA" id="ARBA00023141"/>
    </source>
</evidence>
<dbReference type="PIRSF" id="PIRSF001455">
    <property type="entry name" value="DHQ_synth"/>
    <property type="match status" value="1"/>
</dbReference>
<dbReference type="RefSeq" id="WP_272752361.1">
    <property type="nucleotide sequence ID" value="NZ_JAQQLF010000015.1"/>
</dbReference>
<name>A0ABT5IZR7_9NEIS</name>
<evidence type="ECO:0000256" key="8">
    <source>
        <dbReference type="ARBA" id="ARBA00017684"/>
    </source>
</evidence>
<dbReference type="NCBIfam" id="TIGR01357">
    <property type="entry name" value="aroB"/>
    <property type="match status" value="1"/>
</dbReference>
<evidence type="ECO:0000256" key="9">
    <source>
        <dbReference type="ARBA" id="ARBA00022490"/>
    </source>
</evidence>
<keyword evidence="10 18" id="KW-0028">Amino-acid biosynthesis</keyword>
<comment type="cofactor">
    <cofactor evidence="18">
        <name>Co(2+)</name>
        <dbReference type="ChEBI" id="CHEBI:48828"/>
    </cofactor>
    <cofactor evidence="18">
        <name>Zn(2+)</name>
        <dbReference type="ChEBI" id="CHEBI:29105"/>
    </cofactor>
    <text evidence="18">Binds 1 divalent metal cation per subunit. Can use either Co(2+) or Zn(2+).</text>
</comment>
<sequence length="361" mass="38856">MITLNLSLPDTSYPIHIGQHILGNAELLLPYLKQKKAVIISNTTVAPLYLAPLKAALEQHGVSILTVTLPDGEDFKTWETLNLIFDALLNNKCERSTTLIALGGGVIGDMVGFAAACYQRGVPFIQVPTTLLSQVDSSVGGKTAINHPQGKNMIGAFYQPKVVIADMMLLDTLPERELSAGLAEVIKYGLLGDAGFISWLEEHMAALRAKDKTVLAEAVRRCCAMKADIVSQDERESGVRALLNLGHTFGHAIEAGLGFGTWLHGEAVAGGMMLAAEASRQLGYLNDSDVSRIEALLHAAGLPTVSPNLGYEAWLEHMSHDKKVSDGAIRFVLMRELGHAIVAALPEPVLHATLHSRFIAK</sequence>
<evidence type="ECO:0000256" key="5">
    <source>
        <dbReference type="ARBA" id="ARBA00004661"/>
    </source>
</evidence>
<keyword evidence="13 18" id="KW-0862">Zinc</keyword>
<comment type="caution">
    <text evidence="18">Lacks conserved residue(s) required for the propagation of feature annotation.</text>
</comment>
<evidence type="ECO:0000256" key="18">
    <source>
        <dbReference type="HAMAP-Rule" id="MF_00110"/>
    </source>
</evidence>
<dbReference type="EMBL" id="JAQQLF010000015">
    <property type="protein sequence ID" value="MDC7718063.1"/>
    <property type="molecule type" value="Genomic_DNA"/>
</dbReference>
<gene>
    <name evidence="18 21" type="primary">aroB</name>
    <name evidence="21" type="ORF">PQU95_12665</name>
</gene>
<evidence type="ECO:0000256" key="2">
    <source>
        <dbReference type="ARBA" id="ARBA00001911"/>
    </source>
</evidence>
<feature type="domain" description="3-dehydroquinate synthase C-terminal" evidence="20">
    <location>
        <begin position="181"/>
        <end position="324"/>
    </location>
</feature>
<dbReference type="Pfam" id="PF01761">
    <property type="entry name" value="DHQ_synthase"/>
    <property type="match status" value="1"/>
</dbReference>
<comment type="catalytic activity">
    <reaction evidence="1 18">
        <text>7-phospho-2-dehydro-3-deoxy-D-arabino-heptonate = 3-dehydroquinate + phosphate</text>
        <dbReference type="Rhea" id="RHEA:21968"/>
        <dbReference type="ChEBI" id="CHEBI:32364"/>
        <dbReference type="ChEBI" id="CHEBI:43474"/>
        <dbReference type="ChEBI" id="CHEBI:58394"/>
        <dbReference type="EC" id="4.2.3.4"/>
    </reaction>
</comment>
<evidence type="ECO:0000256" key="17">
    <source>
        <dbReference type="ARBA" id="ARBA00023285"/>
    </source>
</evidence>
<evidence type="ECO:0000259" key="19">
    <source>
        <dbReference type="Pfam" id="PF01761"/>
    </source>
</evidence>
<dbReference type="EC" id="4.2.3.4" evidence="7 18"/>
<dbReference type="SUPFAM" id="SSF56796">
    <property type="entry name" value="Dehydroquinate synthase-like"/>
    <property type="match status" value="1"/>
</dbReference>
<dbReference type="InterPro" id="IPR030963">
    <property type="entry name" value="DHQ_synth_fam"/>
</dbReference>
<feature type="binding site" evidence="18">
    <location>
        <position position="184"/>
    </location>
    <ligand>
        <name>Zn(2+)</name>
        <dbReference type="ChEBI" id="CHEBI:29105"/>
    </ligand>
</feature>
<dbReference type="Gene3D" id="3.40.50.1970">
    <property type="match status" value="1"/>
</dbReference>
<evidence type="ECO:0000256" key="7">
    <source>
        <dbReference type="ARBA" id="ARBA00013031"/>
    </source>
</evidence>
<evidence type="ECO:0000256" key="10">
    <source>
        <dbReference type="ARBA" id="ARBA00022605"/>
    </source>
</evidence>
<organism evidence="21 22">
    <name type="scientific">Vogesella aquatica</name>
    <dbReference type="NCBI Taxonomy" id="2984206"/>
    <lineage>
        <taxon>Bacteria</taxon>
        <taxon>Pseudomonadati</taxon>
        <taxon>Pseudomonadota</taxon>
        <taxon>Betaproteobacteria</taxon>
        <taxon>Neisseriales</taxon>
        <taxon>Chromobacteriaceae</taxon>
        <taxon>Vogesella</taxon>
    </lineage>
</organism>
<keyword evidence="12 18" id="KW-0547">Nucleotide-binding</keyword>
<evidence type="ECO:0000313" key="21">
    <source>
        <dbReference type="EMBL" id="MDC7718063.1"/>
    </source>
</evidence>
<comment type="function">
    <text evidence="3 18">Catalyzes the conversion of 3-deoxy-D-arabino-heptulosonate 7-phosphate (DAHP) to dehydroquinate (DHQ).</text>
</comment>
<dbReference type="PANTHER" id="PTHR43622">
    <property type="entry name" value="3-DEHYDROQUINATE SYNTHASE"/>
    <property type="match status" value="1"/>
</dbReference>
<keyword evidence="17 18" id="KW-0170">Cobalt</keyword>
<evidence type="ECO:0000313" key="22">
    <source>
        <dbReference type="Proteomes" id="UP001219956"/>
    </source>
</evidence>
<dbReference type="InterPro" id="IPR056179">
    <property type="entry name" value="DHQS_C"/>
</dbReference>
<dbReference type="InterPro" id="IPR050071">
    <property type="entry name" value="Dehydroquinate_synthase"/>
</dbReference>
<evidence type="ECO:0000259" key="20">
    <source>
        <dbReference type="Pfam" id="PF24621"/>
    </source>
</evidence>
<evidence type="ECO:0000256" key="14">
    <source>
        <dbReference type="ARBA" id="ARBA00023027"/>
    </source>
</evidence>
<protein>
    <recommendedName>
        <fullName evidence="8 18">3-dehydroquinate synthase</fullName>
        <shortName evidence="18">DHQS</shortName>
        <ecNumber evidence="7 18">4.2.3.4</ecNumber>
    </recommendedName>
</protein>
<dbReference type="Gene3D" id="1.20.1090.10">
    <property type="entry name" value="Dehydroquinate synthase-like - alpha domain"/>
    <property type="match status" value="1"/>
</dbReference>
<evidence type="ECO:0000256" key="4">
    <source>
        <dbReference type="ARBA" id="ARBA00004496"/>
    </source>
</evidence>
<evidence type="ECO:0000256" key="12">
    <source>
        <dbReference type="ARBA" id="ARBA00022741"/>
    </source>
</evidence>
<keyword evidence="22" id="KW-1185">Reference proteome</keyword>
<evidence type="ECO:0000256" key="11">
    <source>
        <dbReference type="ARBA" id="ARBA00022723"/>
    </source>
</evidence>
<keyword evidence="11 18" id="KW-0479">Metal-binding</keyword>
<keyword evidence="15 18" id="KW-0057">Aromatic amino acid biosynthesis</keyword>
<feature type="binding site" evidence="18">
    <location>
        <begin position="129"/>
        <end position="130"/>
    </location>
    <ligand>
        <name>NAD(+)</name>
        <dbReference type="ChEBI" id="CHEBI:57540"/>
    </ligand>
</feature>
<dbReference type="Proteomes" id="UP001219956">
    <property type="component" value="Unassembled WGS sequence"/>
</dbReference>
<comment type="pathway">
    <text evidence="5 18">Metabolic intermediate biosynthesis; chorismate biosynthesis; chorismate from D-erythrose 4-phosphate and phosphoenolpyruvate: step 2/7.</text>
</comment>
<dbReference type="CDD" id="cd08195">
    <property type="entry name" value="DHQS"/>
    <property type="match status" value="1"/>
</dbReference>
<feature type="domain" description="3-dehydroquinate synthase N-terminal" evidence="19">
    <location>
        <begin position="67"/>
        <end position="179"/>
    </location>
</feature>
<dbReference type="PANTHER" id="PTHR43622:SF7">
    <property type="entry name" value="3-DEHYDROQUINATE SYNTHASE, CHLOROPLASTIC"/>
    <property type="match status" value="1"/>
</dbReference>
<evidence type="ECO:0000256" key="1">
    <source>
        <dbReference type="ARBA" id="ARBA00001393"/>
    </source>
</evidence>
<feature type="binding site" evidence="18">
    <location>
        <position position="247"/>
    </location>
    <ligand>
        <name>Zn(2+)</name>
        <dbReference type="ChEBI" id="CHEBI:29105"/>
    </ligand>
</feature>
<keyword evidence="16 18" id="KW-0456">Lyase</keyword>
<dbReference type="InterPro" id="IPR030960">
    <property type="entry name" value="DHQS/DOIS_N"/>
</dbReference>
<feature type="binding site" evidence="18">
    <location>
        <position position="142"/>
    </location>
    <ligand>
        <name>NAD(+)</name>
        <dbReference type="ChEBI" id="CHEBI:57540"/>
    </ligand>
</feature>
<evidence type="ECO:0000256" key="13">
    <source>
        <dbReference type="ARBA" id="ARBA00022833"/>
    </source>
</evidence>
<evidence type="ECO:0000256" key="3">
    <source>
        <dbReference type="ARBA" id="ARBA00003485"/>
    </source>
</evidence>
<keyword evidence="14 18" id="KW-0520">NAD</keyword>
<feature type="binding site" evidence="18">
    <location>
        <begin position="105"/>
        <end position="109"/>
    </location>
    <ligand>
        <name>NAD(+)</name>
        <dbReference type="ChEBI" id="CHEBI:57540"/>
    </ligand>
</feature>
<comment type="subcellular location">
    <subcellularLocation>
        <location evidence="4 18">Cytoplasm</location>
    </subcellularLocation>
</comment>
<dbReference type="Pfam" id="PF24621">
    <property type="entry name" value="DHQS_C"/>
    <property type="match status" value="1"/>
</dbReference>
<dbReference type="HAMAP" id="MF_00110">
    <property type="entry name" value="DHQ_synthase"/>
    <property type="match status" value="1"/>
</dbReference>
<comment type="similarity">
    <text evidence="6 18">Belongs to the sugar phosphate cyclases superfamily. Dehydroquinate synthase family.</text>
</comment>
<feature type="binding site" evidence="18">
    <location>
        <begin position="71"/>
        <end position="76"/>
    </location>
    <ligand>
        <name>NAD(+)</name>
        <dbReference type="ChEBI" id="CHEBI:57540"/>
    </ligand>
</feature>
<reference evidence="21 22" key="1">
    <citation type="submission" date="2023-01" db="EMBL/GenBank/DDBJ databases">
        <title>Novel species of the genus Vogesella isolated from rivers.</title>
        <authorList>
            <person name="Lu H."/>
        </authorList>
    </citation>
    <scope>NUCLEOTIDE SEQUENCE [LARGE SCALE GENOMIC DNA]</scope>
    <source>
        <strain evidence="21 22">DC21W</strain>
    </source>
</reference>
<feature type="binding site" evidence="18">
    <location>
        <position position="264"/>
    </location>
    <ligand>
        <name>Zn(2+)</name>
        <dbReference type="ChEBI" id="CHEBI:29105"/>
    </ligand>
</feature>
<dbReference type="GO" id="GO:0003856">
    <property type="term" value="F:3-dehydroquinate synthase activity"/>
    <property type="evidence" value="ECO:0007669"/>
    <property type="project" value="UniProtKB-EC"/>
</dbReference>
<dbReference type="InterPro" id="IPR016037">
    <property type="entry name" value="DHQ_synth_AroB"/>
</dbReference>